<evidence type="ECO:0000313" key="7">
    <source>
        <dbReference type="EMBL" id="SFN66413.1"/>
    </source>
</evidence>
<feature type="transmembrane region" description="Helical" evidence="6">
    <location>
        <begin position="116"/>
        <end position="133"/>
    </location>
</feature>
<dbReference type="GO" id="GO:0005886">
    <property type="term" value="C:plasma membrane"/>
    <property type="evidence" value="ECO:0007669"/>
    <property type="project" value="UniProtKB-SubCell"/>
</dbReference>
<dbReference type="Pfam" id="PF02690">
    <property type="entry name" value="Na_Pi_cotrans"/>
    <property type="match status" value="2"/>
</dbReference>
<feature type="transmembrane region" description="Helical" evidence="6">
    <location>
        <begin position="213"/>
        <end position="233"/>
    </location>
</feature>
<keyword evidence="5 6" id="KW-0472">Membrane</keyword>
<dbReference type="EMBL" id="FOVL01000012">
    <property type="protein sequence ID" value="SFN66413.1"/>
    <property type="molecule type" value="Genomic_DNA"/>
</dbReference>
<accession>A0A1I5AVE4</accession>
<feature type="transmembrane region" description="Helical" evidence="6">
    <location>
        <begin position="52"/>
        <end position="76"/>
    </location>
</feature>
<evidence type="ECO:0000256" key="5">
    <source>
        <dbReference type="ARBA" id="ARBA00023136"/>
    </source>
</evidence>
<feature type="transmembrane region" description="Helical" evidence="6">
    <location>
        <begin position="139"/>
        <end position="157"/>
    </location>
</feature>
<dbReference type="InterPro" id="IPR003841">
    <property type="entry name" value="Na/Pi_transpt"/>
</dbReference>
<comment type="subcellular location">
    <subcellularLocation>
        <location evidence="1">Cell membrane</location>
        <topology evidence="1">Multi-pass membrane protein</topology>
    </subcellularLocation>
</comment>
<evidence type="ECO:0000256" key="2">
    <source>
        <dbReference type="ARBA" id="ARBA00022475"/>
    </source>
</evidence>
<dbReference type="GO" id="GO:0005436">
    <property type="term" value="F:sodium:phosphate symporter activity"/>
    <property type="evidence" value="ECO:0007669"/>
    <property type="project" value="InterPro"/>
</dbReference>
<keyword evidence="2" id="KW-1003">Cell membrane</keyword>
<keyword evidence="4 6" id="KW-1133">Transmembrane helix</keyword>
<feature type="transmembrane region" description="Helical" evidence="6">
    <location>
        <begin position="284"/>
        <end position="303"/>
    </location>
</feature>
<dbReference type="PANTHER" id="PTHR10010:SF46">
    <property type="entry name" value="SODIUM-DEPENDENT PHOSPHATE TRANSPORT PROTEIN 2B"/>
    <property type="match status" value="1"/>
</dbReference>
<evidence type="ECO:0000256" key="6">
    <source>
        <dbReference type="SAM" id="Phobius"/>
    </source>
</evidence>
<reference evidence="7 8" key="1">
    <citation type="submission" date="2016-10" db="EMBL/GenBank/DDBJ databases">
        <authorList>
            <person name="de Groot N.N."/>
        </authorList>
    </citation>
    <scope>NUCLEOTIDE SEQUENCE [LARGE SCALE GENOMIC DNA]</scope>
    <source>
        <strain evidence="7 8">DSM 17794</strain>
    </source>
</reference>
<evidence type="ECO:0000313" key="8">
    <source>
        <dbReference type="Proteomes" id="UP000199153"/>
    </source>
</evidence>
<protein>
    <submittedName>
        <fullName evidence="7">Phosphate:Na+ symporter</fullName>
    </submittedName>
</protein>
<evidence type="ECO:0000256" key="4">
    <source>
        <dbReference type="ARBA" id="ARBA00022989"/>
    </source>
</evidence>
<dbReference type="GO" id="GO:0044341">
    <property type="term" value="P:sodium-dependent phosphate transport"/>
    <property type="evidence" value="ECO:0007669"/>
    <property type="project" value="InterPro"/>
</dbReference>
<feature type="transmembrane region" description="Helical" evidence="6">
    <location>
        <begin position="178"/>
        <end position="207"/>
    </location>
</feature>
<keyword evidence="8" id="KW-1185">Reference proteome</keyword>
<sequence>MEATSFDFWMFAAGLGIFLFGMHHLEQGLKGLTGKAFRKLLQRFTNKSWKGIITGTVVTAILQSSSMVTLLVLAFLGGGMIGLKNSLGVVLGANLGTTFTAWMVAALGFKMNIADFSFPFLAVGILSYLFLNSRPVLKSLGGFLVGFGLLFLGLDFMKDSIESIANQMDMTEIAYYGLWAFLLAGIVITALLQSSSALIVIILSALNAQLIDIFQAVAIIIGANIGTTATMIIGSLGGTADKKRLAVAHLIFNLVAGISIFFFIEELVNFTYSIFGINDPLMELVLLNTLLNLFGILLFYPFLKPFTKFLKSLFAKAVPQGETLFVKNIPPEVPDVAINALDKELNQIFLYTEEFILDCFQLGTRDKNRESQWKKIFSSATNLTRKYEKIKRLEDELTLYYAQLQEKNLNIEEARQLTASMMGLRSMIYGAKDIKDVMHNIRFILDSDDKLGTEILKMLSNHMSIRLKEIRDFIIAEEVEPELQASLPTEWLKENEDFYNATINYLYEHLTHRGKNAVPVSTLTNVIKQSHSALDNLCSSIIYWKLEKGTTLDNSETEKEKPEVENHVSS</sequence>
<name>A0A1I5AVE4_9FLAO</name>
<dbReference type="PANTHER" id="PTHR10010">
    <property type="entry name" value="SOLUTE CARRIER FAMILY 34 SODIUM PHOSPHATE , MEMBER 2-RELATED"/>
    <property type="match status" value="1"/>
</dbReference>
<feature type="transmembrane region" description="Helical" evidence="6">
    <location>
        <begin position="6"/>
        <end position="25"/>
    </location>
</feature>
<feature type="transmembrane region" description="Helical" evidence="6">
    <location>
        <begin position="245"/>
        <end position="264"/>
    </location>
</feature>
<evidence type="ECO:0000256" key="3">
    <source>
        <dbReference type="ARBA" id="ARBA00022692"/>
    </source>
</evidence>
<feature type="transmembrane region" description="Helical" evidence="6">
    <location>
        <begin position="88"/>
        <end position="109"/>
    </location>
</feature>
<dbReference type="NCBIfam" id="NF037997">
    <property type="entry name" value="Na_Pi_symport"/>
    <property type="match status" value="1"/>
</dbReference>
<organism evidence="7 8">
    <name type="scientific">Salegentibacter flavus</name>
    <dbReference type="NCBI Taxonomy" id="287099"/>
    <lineage>
        <taxon>Bacteria</taxon>
        <taxon>Pseudomonadati</taxon>
        <taxon>Bacteroidota</taxon>
        <taxon>Flavobacteriia</taxon>
        <taxon>Flavobacteriales</taxon>
        <taxon>Flavobacteriaceae</taxon>
        <taxon>Salegentibacter</taxon>
    </lineage>
</organism>
<dbReference type="AlphaFoldDB" id="A0A1I5AVE4"/>
<dbReference type="RefSeq" id="WP_093409152.1">
    <property type="nucleotide sequence ID" value="NZ_FOVL01000012.1"/>
</dbReference>
<dbReference type="Proteomes" id="UP000199153">
    <property type="component" value="Unassembled WGS sequence"/>
</dbReference>
<dbReference type="STRING" id="287099.SAMN05660413_02042"/>
<dbReference type="OrthoDB" id="9763003at2"/>
<evidence type="ECO:0000256" key="1">
    <source>
        <dbReference type="ARBA" id="ARBA00004651"/>
    </source>
</evidence>
<keyword evidence="3 6" id="KW-0812">Transmembrane</keyword>
<proteinExistence type="predicted"/>
<gene>
    <name evidence="7" type="ORF">SAMN05660413_02042</name>
</gene>